<name>A0A285TVP7_9PROT</name>
<dbReference type="RefSeq" id="WP_097053174.1">
    <property type="nucleotide sequence ID" value="NZ_OBMM01000006.1"/>
</dbReference>
<evidence type="ECO:0000256" key="2">
    <source>
        <dbReference type="ARBA" id="ARBA00022692"/>
    </source>
</evidence>
<evidence type="ECO:0000256" key="5">
    <source>
        <dbReference type="RuleBase" id="RU363041"/>
    </source>
</evidence>
<dbReference type="InterPro" id="IPR051598">
    <property type="entry name" value="TSUP/Inactive_protease-like"/>
</dbReference>
<dbReference type="PANTHER" id="PTHR43701">
    <property type="entry name" value="MEMBRANE TRANSPORTER PROTEIN MJ0441-RELATED"/>
    <property type="match status" value="1"/>
</dbReference>
<reference evidence="6 7" key="1">
    <citation type="submission" date="2017-08" db="EMBL/GenBank/DDBJ databases">
        <authorList>
            <person name="de Groot N.N."/>
        </authorList>
    </citation>
    <scope>NUCLEOTIDE SEQUENCE [LARGE SCALE GENOMIC DNA]</scope>
    <source>
        <strain evidence="6 7">USBA 78</strain>
    </source>
</reference>
<organism evidence="6 7">
    <name type="scientific">Thalassospira xiamenensis</name>
    <dbReference type="NCBI Taxonomy" id="220697"/>
    <lineage>
        <taxon>Bacteria</taxon>
        <taxon>Pseudomonadati</taxon>
        <taxon>Pseudomonadota</taxon>
        <taxon>Alphaproteobacteria</taxon>
        <taxon>Rhodospirillales</taxon>
        <taxon>Thalassospiraceae</taxon>
        <taxon>Thalassospira</taxon>
    </lineage>
</organism>
<dbReference type="Proteomes" id="UP000219068">
    <property type="component" value="Unassembled WGS sequence"/>
</dbReference>
<feature type="transmembrane region" description="Helical" evidence="5">
    <location>
        <begin position="228"/>
        <end position="247"/>
    </location>
</feature>
<evidence type="ECO:0000256" key="3">
    <source>
        <dbReference type="ARBA" id="ARBA00022989"/>
    </source>
</evidence>
<evidence type="ECO:0000256" key="4">
    <source>
        <dbReference type="ARBA" id="ARBA00023136"/>
    </source>
</evidence>
<gene>
    <name evidence="6" type="ORF">SAMN05428964_106313</name>
</gene>
<feature type="transmembrane region" description="Helical" evidence="5">
    <location>
        <begin position="100"/>
        <end position="120"/>
    </location>
</feature>
<proteinExistence type="inferred from homology"/>
<comment type="subcellular location">
    <subcellularLocation>
        <location evidence="5">Cell membrane</location>
        <topology evidence="5">Multi-pass membrane protein</topology>
    </subcellularLocation>
    <subcellularLocation>
        <location evidence="1">Membrane</location>
        <topology evidence="1">Multi-pass membrane protein</topology>
    </subcellularLocation>
</comment>
<feature type="transmembrane region" description="Helical" evidence="5">
    <location>
        <begin position="173"/>
        <end position="194"/>
    </location>
</feature>
<protein>
    <recommendedName>
        <fullName evidence="5">Probable membrane transporter protein</fullName>
    </recommendedName>
</protein>
<evidence type="ECO:0000313" key="7">
    <source>
        <dbReference type="Proteomes" id="UP000219068"/>
    </source>
</evidence>
<feature type="transmembrane region" description="Helical" evidence="5">
    <location>
        <begin position="132"/>
        <end position="153"/>
    </location>
</feature>
<feature type="transmembrane region" description="Helical" evidence="5">
    <location>
        <begin position="6"/>
        <end position="28"/>
    </location>
</feature>
<dbReference type="InterPro" id="IPR002781">
    <property type="entry name" value="TM_pro_TauE-like"/>
</dbReference>
<accession>A0A285TVP7</accession>
<evidence type="ECO:0000256" key="1">
    <source>
        <dbReference type="ARBA" id="ARBA00004141"/>
    </source>
</evidence>
<evidence type="ECO:0000313" key="6">
    <source>
        <dbReference type="EMBL" id="SOC28508.1"/>
    </source>
</evidence>
<sequence>MDDFFWWIVLIGFAAQLVDGALGMAYGLTSTSLLISIGLPPAQASATVHAAEVFTTAVSGTSHHFARNVDWKMVRTLAIAGSIGGAAGAALLSSGIGEHLAPFVALYLSALGVLVIAKAVRKVQPPAAMRGLAPLGLVGGFLDAVGGGGWGPIVSSTLVYRGHAEPHRMLGTSAASEFFVTVMITVTFAGRFGLESFGMAALALVIGGVPAAPLAAVLVRIIPRKPLMIAVGLLIVILGGFGIYRFVSALLVA</sequence>
<keyword evidence="4 5" id="KW-0472">Membrane</keyword>
<comment type="similarity">
    <text evidence="5">Belongs to the 4-toluene sulfonate uptake permease (TSUP) (TC 2.A.102) family.</text>
</comment>
<dbReference type="EMBL" id="OBMM01000006">
    <property type="protein sequence ID" value="SOC28508.1"/>
    <property type="molecule type" value="Genomic_DNA"/>
</dbReference>
<keyword evidence="2 5" id="KW-0812">Transmembrane</keyword>
<keyword evidence="5" id="KW-1003">Cell membrane</keyword>
<keyword evidence="3 5" id="KW-1133">Transmembrane helix</keyword>
<feature type="transmembrane region" description="Helical" evidence="5">
    <location>
        <begin position="201"/>
        <end position="222"/>
    </location>
</feature>
<feature type="transmembrane region" description="Helical" evidence="5">
    <location>
        <begin position="74"/>
        <end position="94"/>
    </location>
</feature>
<dbReference type="GO" id="GO:0005886">
    <property type="term" value="C:plasma membrane"/>
    <property type="evidence" value="ECO:0007669"/>
    <property type="project" value="UniProtKB-SubCell"/>
</dbReference>
<dbReference type="Pfam" id="PF01925">
    <property type="entry name" value="TauE"/>
    <property type="match status" value="1"/>
</dbReference>
<dbReference type="AlphaFoldDB" id="A0A285TVP7"/>
<dbReference type="PANTHER" id="PTHR43701:SF12">
    <property type="entry name" value="MEMBRANE TRANSPORTER PROTEIN YTNM-RELATED"/>
    <property type="match status" value="1"/>
</dbReference>